<proteinExistence type="predicted"/>
<keyword evidence="1" id="KW-0812">Transmembrane</keyword>
<dbReference type="Proteomes" id="UP000613740">
    <property type="component" value="Unassembled WGS sequence"/>
</dbReference>
<dbReference type="PANTHER" id="PTHR43081:SF1">
    <property type="entry name" value="ADENYLATE CYCLASE, TERMINAL-DIFFERENTIATION SPECIFIC"/>
    <property type="match status" value="1"/>
</dbReference>
<keyword evidence="1" id="KW-1133">Transmembrane helix</keyword>
<reference evidence="2" key="1">
    <citation type="journal article" date="2020" name="bioRxiv">
        <title>Comparative genomics of Chlamydomonas.</title>
        <authorList>
            <person name="Craig R.J."/>
            <person name="Hasan A.R."/>
            <person name="Ness R.W."/>
            <person name="Keightley P.D."/>
        </authorList>
    </citation>
    <scope>NUCLEOTIDE SEQUENCE</scope>
    <source>
        <strain evidence="2">CCAP 11/173</strain>
    </source>
</reference>
<dbReference type="AlphaFoldDB" id="A0A835TGE1"/>
<dbReference type="InterPro" id="IPR050697">
    <property type="entry name" value="Adenylyl/Guanylyl_Cyclase_3/4"/>
</dbReference>
<dbReference type="EMBL" id="JAEHOD010000031">
    <property type="protein sequence ID" value="KAG2443267.1"/>
    <property type="molecule type" value="Genomic_DNA"/>
</dbReference>
<keyword evidence="1" id="KW-0472">Membrane</keyword>
<name>A0A835TGE1_9CHLO</name>
<dbReference type="InterPro" id="IPR029787">
    <property type="entry name" value="Nucleotide_cyclase"/>
</dbReference>
<organism evidence="2 3">
    <name type="scientific">Chlamydomonas schloesseri</name>
    <dbReference type="NCBI Taxonomy" id="2026947"/>
    <lineage>
        <taxon>Eukaryota</taxon>
        <taxon>Viridiplantae</taxon>
        <taxon>Chlorophyta</taxon>
        <taxon>core chlorophytes</taxon>
        <taxon>Chlorophyceae</taxon>
        <taxon>CS clade</taxon>
        <taxon>Chlamydomonadales</taxon>
        <taxon>Chlamydomonadaceae</taxon>
        <taxon>Chlamydomonas</taxon>
    </lineage>
</organism>
<sequence length="297" mass="31564">MGTHGSMLLGNNELLPLRYDDIRIEHLHAWLAAGYDPREAAEFLSVYGSSLTSDNVSPDVKIRLTSNITAALLAASLRYTRRSTPESDLHAVLSDFEAVQLAVVAAESSRDAFAAQYRRSIHWTAAHATAPAPPPAAMVAEGGGGGTSWTALAAALPCAVALVVLVMIGGLAVIRWKRRQHAARHAVLGAPPGEGPQTTICVTDIADSTFLWEILPAAVMDSALRTHHTIIREAALAFEGYESSTEGDSFILAFKTSVDAAAFCLRVQQVMAWIKGADAVRRASPPVQASATMPEQG</sequence>
<feature type="transmembrane region" description="Helical" evidence="1">
    <location>
        <begin position="149"/>
        <end position="174"/>
    </location>
</feature>
<evidence type="ECO:0008006" key="4">
    <source>
        <dbReference type="Google" id="ProtNLM"/>
    </source>
</evidence>
<protein>
    <recommendedName>
        <fullName evidence="4">Guanylate cyclase domain-containing protein</fullName>
    </recommendedName>
</protein>
<dbReference type="SUPFAM" id="SSF55073">
    <property type="entry name" value="Nucleotide cyclase"/>
    <property type="match status" value="1"/>
</dbReference>
<evidence type="ECO:0000313" key="2">
    <source>
        <dbReference type="EMBL" id="KAG2443267.1"/>
    </source>
</evidence>
<dbReference type="Gene3D" id="3.30.70.1230">
    <property type="entry name" value="Nucleotide cyclase"/>
    <property type="match status" value="1"/>
</dbReference>
<gene>
    <name evidence="2" type="ORF">HYH02_009340</name>
</gene>
<comment type="caution">
    <text evidence="2">The sequence shown here is derived from an EMBL/GenBank/DDBJ whole genome shotgun (WGS) entry which is preliminary data.</text>
</comment>
<accession>A0A835TGE1</accession>
<dbReference type="OrthoDB" id="551218at2759"/>
<evidence type="ECO:0000256" key="1">
    <source>
        <dbReference type="SAM" id="Phobius"/>
    </source>
</evidence>
<keyword evidence="3" id="KW-1185">Reference proteome</keyword>
<evidence type="ECO:0000313" key="3">
    <source>
        <dbReference type="Proteomes" id="UP000613740"/>
    </source>
</evidence>
<dbReference type="PANTHER" id="PTHR43081">
    <property type="entry name" value="ADENYLATE CYCLASE, TERMINAL-DIFFERENTIATION SPECIFIC-RELATED"/>
    <property type="match status" value="1"/>
</dbReference>